<keyword evidence="1" id="KW-1133">Transmembrane helix</keyword>
<organism evidence="2 3">
    <name type="scientific">Symbiodinium pilosum</name>
    <name type="common">Dinoflagellate</name>
    <dbReference type="NCBI Taxonomy" id="2952"/>
    <lineage>
        <taxon>Eukaryota</taxon>
        <taxon>Sar</taxon>
        <taxon>Alveolata</taxon>
        <taxon>Dinophyceae</taxon>
        <taxon>Suessiales</taxon>
        <taxon>Symbiodiniaceae</taxon>
        <taxon>Symbiodinium</taxon>
    </lineage>
</organism>
<feature type="non-terminal residue" evidence="2">
    <location>
        <position position="159"/>
    </location>
</feature>
<sequence>MVQEGGDKVSSAALAAVGGTSDADMLRCQSMARMLTERSVLEEVVPSDRILAGAKELLFKYAVIRDVWFEVAMKLVAVVLVAVASSESGLKLTLCFTLATAAALGTLQPYRQRQVNDLQCFCFLCLAAAAAGFAQGWVSLARGALAAPFFLAGVQVLRP</sequence>
<keyword evidence="1" id="KW-0812">Transmembrane</keyword>
<evidence type="ECO:0000256" key="1">
    <source>
        <dbReference type="SAM" id="Phobius"/>
    </source>
</evidence>
<reference evidence="2" key="1">
    <citation type="submission" date="2021-02" db="EMBL/GenBank/DDBJ databases">
        <authorList>
            <person name="Dougan E. K."/>
            <person name="Rhodes N."/>
            <person name="Thang M."/>
            <person name="Chan C."/>
        </authorList>
    </citation>
    <scope>NUCLEOTIDE SEQUENCE</scope>
</reference>
<proteinExistence type="predicted"/>
<gene>
    <name evidence="2" type="ORF">SPIL2461_LOCUS23115</name>
</gene>
<dbReference type="OrthoDB" id="422281at2759"/>
<dbReference type="Proteomes" id="UP000649617">
    <property type="component" value="Unassembled WGS sequence"/>
</dbReference>
<evidence type="ECO:0000313" key="3">
    <source>
        <dbReference type="Proteomes" id="UP000649617"/>
    </source>
</evidence>
<feature type="transmembrane region" description="Helical" evidence="1">
    <location>
        <begin position="120"/>
        <end position="140"/>
    </location>
</feature>
<name>A0A812YJK7_SYMPI</name>
<evidence type="ECO:0000313" key="2">
    <source>
        <dbReference type="EMBL" id="CAE7779065.1"/>
    </source>
</evidence>
<keyword evidence="3" id="KW-1185">Reference proteome</keyword>
<accession>A0A812YJK7</accession>
<comment type="caution">
    <text evidence="2">The sequence shown here is derived from an EMBL/GenBank/DDBJ whole genome shotgun (WGS) entry which is preliminary data.</text>
</comment>
<dbReference type="AlphaFoldDB" id="A0A812YJK7"/>
<dbReference type="EMBL" id="CAJNIZ010047957">
    <property type="protein sequence ID" value="CAE7779065.1"/>
    <property type="molecule type" value="Genomic_DNA"/>
</dbReference>
<protein>
    <submittedName>
        <fullName evidence="2">Uncharacterized protein</fullName>
    </submittedName>
</protein>
<keyword evidence="1" id="KW-0472">Membrane</keyword>